<keyword evidence="3" id="KW-1185">Reference proteome</keyword>
<reference evidence="2 3" key="1">
    <citation type="submission" date="2024-01" db="EMBL/GenBank/DDBJ databases">
        <authorList>
            <person name="Allen C."/>
            <person name="Tagirdzhanova G."/>
        </authorList>
    </citation>
    <scope>NUCLEOTIDE SEQUENCE [LARGE SCALE GENOMIC DNA]</scope>
    <source>
        <strain evidence="2 3">CBS 119000</strain>
    </source>
</reference>
<sequence>MSASRQEIFDSDDDGDNLSPLSDLLDSPQRLSPSALHEDSSRLEPVELPEQPAPSRNQNLLHSIAPAASTSTDPSFFRDIYEEQQRAADTQLRAATNEYDSQSKAGVTQTDPWEVPSSPLEVVGQQRESYLKRKWNDERQRARRSTVPNQPDEASIDGGSEPPTKQQRLTKDYNARYREMGLETSALPDPLTPSRPYQHPQLTSSSIDNSFCQVPHVRSLPENADRAADEKRHDGMPPVETVTQSTIAFTTPSIYASSGRRAVESSGHNLDFEQPESSHPVNLTRENDIVAARSATSPRQSRKTVELMQLTSSPDIIAGPVSMQKPRRLQSPVDHLQSPGGVKSNAETACWDMQTSRRAKTAKIASHSTHAQSKRMRFAEDELSIDAGSSTADMVTHNRNISGASHDSPQTKAVRKPKSRQRKKKAVSIAALEDDESDGREAVDRESFASVGSESDISDARVGARNQAKTNAKKRLKKGQKTKDPVAKNEKKKSKSPSDFSTKTDQDKPGREAQETVTSADRETAERLELAVIQADSASDTKAVPAQITSEPGKRVTKRSQERVLSNFNTNDGFVKANGDDMAHGITSGTAIPSVTRKDTCEKNEDVANEMDDKTDKDEFALRGTKANPETTGRPPPGTTSALSNASLNNAGLGRVPYRVGLSKKFRIAPLLKVMRK</sequence>
<evidence type="ECO:0000256" key="1">
    <source>
        <dbReference type="SAM" id="MobiDB-lite"/>
    </source>
</evidence>
<dbReference type="Proteomes" id="UP001642502">
    <property type="component" value="Unassembled WGS sequence"/>
</dbReference>
<feature type="compositionally biased region" description="Polar residues" evidence="1">
    <location>
        <begin position="387"/>
        <end position="411"/>
    </location>
</feature>
<feature type="compositionally biased region" description="Basic residues" evidence="1">
    <location>
        <begin position="413"/>
        <end position="426"/>
    </location>
</feature>
<feature type="compositionally biased region" description="Basic and acidic residues" evidence="1">
    <location>
        <begin position="502"/>
        <end position="529"/>
    </location>
</feature>
<feature type="compositionally biased region" description="Polar residues" evidence="1">
    <location>
        <begin position="98"/>
        <end position="111"/>
    </location>
</feature>
<protein>
    <submittedName>
        <fullName evidence="2">Uncharacterized protein</fullName>
    </submittedName>
</protein>
<feature type="compositionally biased region" description="Basic and acidic residues" evidence="1">
    <location>
        <begin position="129"/>
        <end position="140"/>
    </location>
</feature>
<feature type="region of interest" description="Disordered" evidence="1">
    <location>
        <begin position="606"/>
        <end position="650"/>
    </location>
</feature>
<feature type="compositionally biased region" description="Basic and acidic residues" evidence="1">
    <location>
        <begin position="169"/>
        <end position="181"/>
    </location>
</feature>
<organism evidence="2 3">
    <name type="scientific">Sporothrix epigloea</name>
    <dbReference type="NCBI Taxonomy" id="1892477"/>
    <lineage>
        <taxon>Eukaryota</taxon>
        <taxon>Fungi</taxon>
        <taxon>Dikarya</taxon>
        <taxon>Ascomycota</taxon>
        <taxon>Pezizomycotina</taxon>
        <taxon>Sordariomycetes</taxon>
        <taxon>Sordariomycetidae</taxon>
        <taxon>Ophiostomatales</taxon>
        <taxon>Ophiostomataceae</taxon>
        <taxon>Sporothrix</taxon>
    </lineage>
</organism>
<feature type="region of interest" description="Disordered" evidence="1">
    <location>
        <begin position="325"/>
        <end position="562"/>
    </location>
</feature>
<feature type="compositionally biased region" description="Basic residues" evidence="1">
    <location>
        <begin position="471"/>
        <end position="480"/>
    </location>
</feature>
<feature type="compositionally biased region" description="Low complexity" evidence="1">
    <location>
        <begin position="17"/>
        <end position="34"/>
    </location>
</feature>
<feature type="compositionally biased region" description="Basic and acidic residues" evidence="1">
    <location>
        <begin position="606"/>
        <end position="621"/>
    </location>
</feature>
<feature type="compositionally biased region" description="Polar residues" evidence="1">
    <location>
        <begin position="641"/>
        <end position="650"/>
    </location>
</feature>
<feature type="region of interest" description="Disordered" evidence="1">
    <location>
        <begin position="222"/>
        <end position="245"/>
    </location>
</feature>
<proteinExistence type="predicted"/>
<feature type="compositionally biased region" description="Basic and acidic residues" evidence="1">
    <location>
        <begin position="223"/>
        <end position="235"/>
    </location>
</feature>
<feature type="region of interest" description="Disordered" evidence="1">
    <location>
        <begin position="258"/>
        <end position="280"/>
    </location>
</feature>
<feature type="region of interest" description="Disordered" evidence="1">
    <location>
        <begin position="1"/>
        <end position="207"/>
    </location>
</feature>
<evidence type="ECO:0000313" key="2">
    <source>
        <dbReference type="EMBL" id="CAK7264779.1"/>
    </source>
</evidence>
<gene>
    <name evidence="2" type="ORF">SEPCBS119000_001169</name>
</gene>
<comment type="caution">
    <text evidence="2">The sequence shown here is derived from an EMBL/GenBank/DDBJ whole genome shotgun (WGS) entry which is preliminary data.</text>
</comment>
<evidence type="ECO:0000313" key="3">
    <source>
        <dbReference type="Proteomes" id="UP001642502"/>
    </source>
</evidence>
<feature type="compositionally biased region" description="Basic and acidic residues" evidence="1">
    <location>
        <begin position="36"/>
        <end position="45"/>
    </location>
</feature>
<dbReference type="EMBL" id="CAWUON010000008">
    <property type="protein sequence ID" value="CAK7264779.1"/>
    <property type="molecule type" value="Genomic_DNA"/>
</dbReference>
<name>A0ABP0DA99_9PEZI</name>
<accession>A0ABP0DA99</accession>